<dbReference type="EMBL" id="JBHTAH010000025">
    <property type="protein sequence ID" value="MFC7071429.1"/>
    <property type="molecule type" value="Genomic_DNA"/>
</dbReference>
<comment type="caution">
    <text evidence="1">The sequence shown here is derived from an EMBL/GenBank/DDBJ whole genome shotgun (WGS) entry which is preliminary data.</text>
</comment>
<name>A0ABD5WDZ8_9EURY</name>
<organism evidence="1 2">
    <name type="scientific">Halobaculum lipolyticum</name>
    <dbReference type="NCBI Taxonomy" id="3032001"/>
    <lineage>
        <taxon>Archaea</taxon>
        <taxon>Methanobacteriati</taxon>
        <taxon>Methanobacteriota</taxon>
        <taxon>Stenosarchaea group</taxon>
        <taxon>Halobacteria</taxon>
        <taxon>Halobacteriales</taxon>
        <taxon>Haloferacaceae</taxon>
        <taxon>Halobaculum</taxon>
    </lineage>
</organism>
<proteinExistence type="predicted"/>
<sequence>MSPPRPVPSGRSIRPVLLALVAALLVAAVAPGVGGARAPPDPVCDLCTDGALADAAADHGVAVAVGEASLELHLRADGTSRRVARLGLTDGAEELHNDSVRRAVVADALGGDADEVSSRLNGDTLVVEYRRGDVAVRESGAVVVTAFHAAGAPPLAMGGEGTAVLGADELVVYAPAGHVPAGGVGDGTVVGRTVRWSDDGAGADGIDRDARPTFVRDDATFPEVRGAVARLLVGI</sequence>
<keyword evidence="2" id="KW-1185">Reference proteome</keyword>
<dbReference type="Proteomes" id="UP001596461">
    <property type="component" value="Unassembled WGS sequence"/>
</dbReference>
<evidence type="ECO:0000313" key="1">
    <source>
        <dbReference type="EMBL" id="MFC7071429.1"/>
    </source>
</evidence>
<evidence type="ECO:0000313" key="2">
    <source>
        <dbReference type="Proteomes" id="UP001596461"/>
    </source>
</evidence>
<dbReference type="AlphaFoldDB" id="A0ABD5WDZ8"/>
<accession>A0ABD5WDZ8</accession>
<reference evidence="1 2" key="1">
    <citation type="journal article" date="2019" name="Int. J. Syst. Evol. Microbiol.">
        <title>The Global Catalogue of Microorganisms (GCM) 10K type strain sequencing project: providing services to taxonomists for standard genome sequencing and annotation.</title>
        <authorList>
            <consortium name="The Broad Institute Genomics Platform"/>
            <consortium name="The Broad Institute Genome Sequencing Center for Infectious Disease"/>
            <person name="Wu L."/>
            <person name="Ma J."/>
        </authorList>
    </citation>
    <scope>NUCLEOTIDE SEQUENCE [LARGE SCALE GENOMIC DNA]</scope>
    <source>
        <strain evidence="1 2">DT31</strain>
    </source>
</reference>
<gene>
    <name evidence="1" type="ORF">ACFQL9_17425</name>
</gene>
<protein>
    <submittedName>
        <fullName evidence="1">Uncharacterized protein</fullName>
    </submittedName>
</protein>
<dbReference type="GeneID" id="81124671"/>
<dbReference type="RefSeq" id="WP_284032786.1">
    <property type="nucleotide sequence ID" value="NZ_CP126154.1"/>
</dbReference>